<keyword evidence="3" id="KW-1185">Reference proteome</keyword>
<organism evidence="2 3">
    <name type="scientific">Tuber borchii</name>
    <name type="common">White truffle</name>
    <dbReference type="NCBI Taxonomy" id="42251"/>
    <lineage>
        <taxon>Eukaryota</taxon>
        <taxon>Fungi</taxon>
        <taxon>Dikarya</taxon>
        <taxon>Ascomycota</taxon>
        <taxon>Pezizomycotina</taxon>
        <taxon>Pezizomycetes</taxon>
        <taxon>Pezizales</taxon>
        <taxon>Tuberaceae</taxon>
        <taxon>Tuber</taxon>
    </lineage>
</organism>
<reference evidence="2 3" key="1">
    <citation type="submission" date="2017-04" db="EMBL/GenBank/DDBJ databases">
        <title>Draft genome sequence of Tuber borchii Vittad., a whitish edible truffle.</title>
        <authorList>
            <consortium name="DOE Joint Genome Institute"/>
            <person name="Murat C."/>
            <person name="Kuo A."/>
            <person name="Barry K.W."/>
            <person name="Clum A."/>
            <person name="Dockter R.B."/>
            <person name="Fauchery L."/>
            <person name="Iotti M."/>
            <person name="Kohler A."/>
            <person name="Labutti K."/>
            <person name="Lindquist E.A."/>
            <person name="Lipzen A."/>
            <person name="Ohm R.A."/>
            <person name="Wang M."/>
            <person name="Grigoriev I.V."/>
            <person name="Zambonelli A."/>
            <person name="Martin F.M."/>
        </authorList>
    </citation>
    <scope>NUCLEOTIDE SEQUENCE [LARGE SCALE GENOMIC DNA]</scope>
    <source>
        <strain evidence="2 3">Tbo3840</strain>
    </source>
</reference>
<evidence type="ECO:0000313" key="3">
    <source>
        <dbReference type="Proteomes" id="UP000244722"/>
    </source>
</evidence>
<dbReference type="Proteomes" id="UP000244722">
    <property type="component" value="Unassembled WGS sequence"/>
</dbReference>
<accession>A0A2T6ZTL0</accession>
<dbReference type="OrthoDB" id="422362at2759"/>
<dbReference type="AlphaFoldDB" id="A0A2T6ZTL0"/>
<feature type="region of interest" description="Disordered" evidence="1">
    <location>
        <begin position="283"/>
        <end position="303"/>
    </location>
</feature>
<name>A0A2T6ZTL0_TUBBO</name>
<proteinExistence type="predicted"/>
<evidence type="ECO:0000256" key="1">
    <source>
        <dbReference type="SAM" id="MobiDB-lite"/>
    </source>
</evidence>
<dbReference type="STRING" id="42251.A0A2T6ZTL0"/>
<comment type="caution">
    <text evidence="2">The sequence shown here is derived from an EMBL/GenBank/DDBJ whole genome shotgun (WGS) entry which is preliminary data.</text>
</comment>
<protein>
    <submittedName>
        <fullName evidence="2">Uncharacterized protein</fullName>
    </submittedName>
</protein>
<gene>
    <name evidence="2" type="ORF">B9Z19DRAFT_1126057</name>
</gene>
<evidence type="ECO:0000313" key="2">
    <source>
        <dbReference type="EMBL" id="PUU78803.1"/>
    </source>
</evidence>
<dbReference type="EMBL" id="NESQ01000106">
    <property type="protein sequence ID" value="PUU78803.1"/>
    <property type="molecule type" value="Genomic_DNA"/>
</dbReference>
<sequence>MITTIIAGSSSDIPPGSSTTDSQWFIQAAKAWSFLRAPLHIAYAVRTLTDPNISIITPATYPNWATDTGWWFHHTQPDIRAPIVACVNTMWTNTPLFADYPLITTPLPSYIELIANPQEVLNVFDVMAFKNKLLQNHGFLTLKSWLLEGDRKWAIERGSEGVQLVNGFVGMLDALDELLNVNIFVHLEELLEGRKTVTLVPDGQGNFMKLLIIQPVVQVSGMMPRSRHVLFTKNTRVLSYLTGAGHPGRDDQDSLWAMVAKGFGWEYLMFVRNCIETARHLHEARTPESPGKEVGSLDNFTFW</sequence>